<dbReference type="GO" id="GO:0005829">
    <property type="term" value="C:cytosol"/>
    <property type="evidence" value="ECO:0007669"/>
    <property type="project" value="TreeGrafter"/>
</dbReference>
<dbReference type="Proteomes" id="UP000192578">
    <property type="component" value="Unassembled WGS sequence"/>
</dbReference>
<feature type="region of interest" description="Disordered" evidence="4">
    <location>
        <begin position="471"/>
        <end position="521"/>
    </location>
</feature>
<comment type="caution">
    <text evidence="5">The sequence shown here is derived from an EMBL/GenBank/DDBJ whole genome shotgun (WGS) entry which is preliminary data.</text>
</comment>
<name>A0A1W0XAH5_HYPEX</name>
<dbReference type="GO" id="GO:0005794">
    <property type="term" value="C:Golgi apparatus"/>
    <property type="evidence" value="ECO:0007669"/>
    <property type="project" value="TreeGrafter"/>
</dbReference>
<reference evidence="6" key="1">
    <citation type="submission" date="2017-01" db="EMBL/GenBank/DDBJ databases">
        <title>Comparative genomics of anhydrobiosis in the tardigrade Hypsibius dujardini.</title>
        <authorList>
            <person name="Yoshida Y."/>
            <person name="Koutsovoulos G."/>
            <person name="Laetsch D."/>
            <person name="Stevens L."/>
            <person name="Kumar S."/>
            <person name="Horikawa D."/>
            <person name="Ishino K."/>
            <person name="Komine S."/>
            <person name="Tomita M."/>
            <person name="Blaxter M."/>
            <person name="Arakawa K."/>
        </authorList>
    </citation>
    <scope>NUCLEOTIDE SEQUENCE [LARGE SCALE GENOMIC DNA]</scope>
    <source>
        <strain evidence="6">Z151</strain>
    </source>
</reference>
<dbReference type="InterPro" id="IPR018477">
    <property type="entry name" value="BICD"/>
</dbReference>
<evidence type="ECO:0000313" key="6">
    <source>
        <dbReference type="Proteomes" id="UP000192578"/>
    </source>
</evidence>
<evidence type="ECO:0000256" key="4">
    <source>
        <dbReference type="SAM" id="MobiDB-lite"/>
    </source>
</evidence>
<dbReference type="GO" id="GO:0034452">
    <property type="term" value="F:dynactin binding"/>
    <property type="evidence" value="ECO:0007669"/>
    <property type="project" value="TreeGrafter"/>
</dbReference>
<dbReference type="GO" id="GO:0070840">
    <property type="term" value="F:dynein complex binding"/>
    <property type="evidence" value="ECO:0007669"/>
    <property type="project" value="InterPro"/>
</dbReference>
<keyword evidence="6" id="KW-1185">Reference proteome</keyword>
<accession>A0A1W0XAH5</accession>
<keyword evidence="2 3" id="KW-0175">Coiled coil</keyword>
<dbReference type="GO" id="GO:0072393">
    <property type="term" value="P:microtubule anchoring at microtubule organizing center"/>
    <property type="evidence" value="ECO:0007669"/>
    <property type="project" value="TreeGrafter"/>
</dbReference>
<evidence type="ECO:0000256" key="1">
    <source>
        <dbReference type="ARBA" id="ARBA00010061"/>
    </source>
</evidence>
<feature type="coiled-coil region" evidence="3">
    <location>
        <begin position="172"/>
        <end position="206"/>
    </location>
</feature>
<feature type="coiled-coil region" evidence="3">
    <location>
        <begin position="45"/>
        <end position="121"/>
    </location>
</feature>
<feature type="region of interest" description="Disordered" evidence="4">
    <location>
        <begin position="1"/>
        <end position="38"/>
    </location>
</feature>
<evidence type="ECO:0000256" key="2">
    <source>
        <dbReference type="ARBA" id="ARBA00023054"/>
    </source>
</evidence>
<dbReference type="OrthoDB" id="10069295at2759"/>
<feature type="coiled-coil region" evidence="3">
    <location>
        <begin position="252"/>
        <end position="300"/>
    </location>
</feature>
<gene>
    <name evidence="5" type="ORF">BV898_01861</name>
</gene>
<organism evidence="5 6">
    <name type="scientific">Hypsibius exemplaris</name>
    <name type="common">Freshwater tardigrade</name>
    <dbReference type="NCBI Taxonomy" id="2072580"/>
    <lineage>
        <taxon>Eukaryota</taxon>
        <taxon>Metazoa</taxon>
        <taxon>Ecdysozoa</taxon>
        <taxon>Tardigrada</taxon>
        <taxon>Eutardigrada</taxon>
        <taxon>Parachela</taxon>
        <taxon>Hypsibioidea</taxon>
        <taxon>Hypsibiidae</taxon>
        <taxon>Hypsibius</taxon>
    </lineage>
</organism>
<dbReference type="Pfam" id="PF09730">
    <property type="entry name" value="BicD"/>
    <property type="match status" value="1"/>
</dbReference>
<evidence type="ECO:0000313" key="5">
    <source>
        <dbReference type="EMBL" id="OQV24322.1"/>
    </source>
</evidence>
<dbReference type="GO" id="GO:0008093">
    <property type="term" value="F:cytoskeletal anchor activity"/>
    <property type="evidence" value="ECO:0007669"/>
    <property type="project" value="InterPro"/>
</dbReference>
<comment type="similarity">
    <text evidence="1">Belongs to the BicD family.</text>
</comment>
<proteinExistence type="inferred from homology"/>
<evidence type="ECO:0000256" key="3">
    <source>
        <dbReference type="SAM" id="Coils"/>
    </source>
</evidence>
<feature type="compositionally biased region" description="Polar residues" evidence="4">
    <location>
        <begin position="8"/>
        <end position="17"/>
    </location>
</feature>
<dbReference type="PANTHER" id="PTHR31233">
    <property type="entry name" value="BICAUDAL D FAMILY MEMBER"/>
    <property type="match status" value="1"/>
</dbReference>
<protein>
    <submittedName>
        <fullName evidence="5">Uncharacterized protein</fullName>
    </submittedName>
</protein>
<feature type="compositionally biased region" description="Low complexity" evidence="4">
    <location>
        <begin position="471"/>
        <end position="507"/>
    </location>
</feature>
<dbReference type="AlphaFoldDB" id="A0A1W0XAH5"/>
<sequence length="545" mass="61182">MGGGCPVPSSSLENSLQMPGAGSQMPEPAGGRVDAKVGFSRARRSMDHRLDLEAARLEVEKLQADLDTAERNLHESAQKGLALLEAKADLEEQNEVLEGELEKLRSERDGLKTALSKATHEKKETINRDLDAENDLLREKNQAEDNFTSRIVILESENRSMRSQAERTAHDLMKLQEAVKLAADDNEQLKRSHEKMHVELLEHRQQEKLMSSENEVMHSDNVHLRKHIAVLELRTKEFEGLKFESRKLAEDRDLLQCELEESRRLMDIVKQQSEEAWKTLENERELRRTLQRQLHDQTDERDRWTRMASLRMEVDEDGEFDGAGFVPEGPMEPKSLFDELQTSSPHDRQVDVTDEQLALQRQRLEQIQKIIGALDLLASSESPLAQLQAQVTAATAEIHSLCSSDTEPAVNTDRSVFLEDIQSQLTKRSSRQAALEAEVNGLHGTVEAICELLIEKQLSLNSCYDSLRSLRGSLSSSSSPSSNGGSGNEPSGPSQDGSSSPSQTSPRRSNKLEEEIRARINHPGVRIPEIVNIDVAADSDMLMRR</sequence>
<dbReference type="PANTHER" id="PTHR31233:SF6">
    <property type="entry name" value="PROTEIN BICAUDAL D"/>
    <property type="match status" value="1"/>
</dbReference>
<dbReference type="GO" id="GO:0070507">
    <property type="term" value="P:regulation of microtubule cytoskeleton organization"/>
    <property type="evidence" value="ECO:0007669"/>
    <property type="project" value="TreeGrafter"/>
</dbReference>
<dbReference type="EMBL" id="MTYJ01000007">
    <property type="protein sequence ID" value="OQV24322.1"/>
    <property type="molecule type" value="Genomic_DNA"/>
</dbReference>